<comment type="caution">
    <text evidence="5">The sequence shown here is derived from an EMBL/GenBank/DDBJ whole genome shotgun (WGS) entry which is preliminary data.</text>
</comment>
<dbReference type="GO" id="GO:0003677">
    <property type="term" value="F:DNA binding"/>
    <property type="evidence" value="ECO:0007669"/>
    <property type="project" value="InterPro"/>
</dbReference>
<keyword evidence="2" id="KW-0067">ATP-binding</keyword>
<accession>A0A2S6GLN1</accession>
<feature type="region of interest" description="Disordered" evidence="3">
    <location>
        <begin position="178"/>
        <end position="277"/>
    </location>
</feature>
<dbReference type="Proteomes" id="UP000239203">
    <property type="component" value="Unassembled WGS sequence"/>
</dbReference>
<organism evidence="5 6">
    <name type="scientific">Actinokineospora auranticolor</name>
    <dbReference type="NCBI Taxonomy" id="155976"/>
    <lineage>
        <taxon>Bacteria</taxon>
        <taxon>Bacillati</taxon>
        <taxon>Actinomycetota</taxon>
        <taxon>Actinomycetes</taxon>
        <taxon>Pseudonocardiales</taxon>
        <taxon>Pseudonocardiaceae</taxon>
        <taxon>Actinokineospora</taxon>
    </lineage>
</organism>
<evidence type="ECO:0000313" key="5">
    <source>
        <dbReference type="EMBL" id="PPK66142.1"/>
    </source>
</evidence>
<name>A0A2S6GLN1_9PSEU</name>
<dbReference type="PANTHER" id="PTHR22683:SF1">
    <property type="entry name" value="TYPE VII SECRETION SYSTEM PROTEIN ESSC"/>
    <property type="match status" value="1"/>
</dbReference>
<dbReference type="InterPro" id="IPR002543">
    <property type="entry name" value="FtsK_dom"/>
</dbReference>
<dbReference type="AlphaFoldDB" id="A0A2S6GLN1"/>
<reference evidence="5 6" key="1">
    <citation type="submission" date="2018-02" db="EMBL/GenBank/DDBJ databases">
        <title>Genomic Encyclopedia of Archaeal and Bacterial Type Strains, Phase II (KMG-II): from individual species to whole genera.</title>
        <authorList>
            <person name="Goeker M."/>
        </authorList>
    </citation>
    <scope>NUCLEOTIDE SEQUENCE [LARGE SCALE GENOMIC DNA]</scope>
    <source>
        <strain evidence="5 6">YU 961-1</strain>
    </source>
</reference>
<feature type="domain" description="FtsK" evidence="4">
    <location>
        <begin position="2"/>
        <end position="54"/>
    </location>
</feature>
<evidence type="ECO:0000313" key="6">
    <source>
        <dbReference type="Proteomes" id="UP000239203"/>
    </source>
</evidence>
<sequence length="277" mass="28948">MHSLLIGATGSGKSEPLRTLVLGLAMTRSSELLNFVLVDFKGGATFLGLDRLPLALRGHHQPPRWGTPGHPRAGLPARRDGASSGFVACAGKLFVSCGLGARPSGGAALNPPPTPFLIVDESSELLAANPDFAELFVMIGRLGRAPGAARPLPRGRAGTHDELMALGGTCAQLQETRAAAYRRARPRRPPVGPRRAEPSARRSPQCRGGLRWPSPAPARAAGVDRTEQAGPLGQGQEAADGVADVAELRDQRRWGSGGRGPGFDRGGGGVRHDPSRT</sequence>
<dbReference type="Pfam" id="PF01580">
    <property type="entry name" value="FtsK_SpoIIIE"/>
    <property type="match status" value="1"/>
</dbReference>
<dbReference type="InterPro" id="IPR050206">
    <property type="entry name" value="FtsK/SpoIIIE/SftA"/>
</dbReference>
<keyword evidence="1" id="KW-0547">Nucleotide-binding</keyword>
<dbReference type="PANTHER" id="PTHR22683">
    <property type="entry name" value="SPORULATION PROTEIN RELATED"/>
    <property type="match status" value="1"/>
</dbReference>
<evidence type="ECO:0000256" key="2">
    <source>
        <dbReference type="ARBA" id="ARBA00022840"/>
    </source>
</evidence>
<evidence type="ECO:0000256" key="1">
    <source>
        <dbReference type="ARBA" id="ARBA00022741"/>
    </source>
</evidence>
<dbReference type="GO" id="GO:0005524">
    <property type="term" value="F:ATP binding"/>
    <property type="evidence" value="ECO:0007669"/>
    <property type="project" value="UniProtKB-KW"/>
</dbReference>
<gene>
    <name evidence="5" type="ORF">CLV40_111106</name>
</gene>
<dbReference type="Gene3D" id="3.40.50.300">
    <property type="entry name" value="P-loop containing nucleotide triphosphate hydrolases"/>
    <property type="match status" value="2"/>
</dbReference>
<evidence type="ECO:0000256" key="3">
    <source>
        <dbReference type="SAM" id="MobiDB-lite"/>
    </source>
</evidence>
<evidence type="ECO:0000259" key="4">
    <source>
        <dbReference type="Pfam" id="PF01580"/>
    </source>
</evidence>
<dbReference type="EMBL" id="PTIX01000011">
    <property type="protein sequence ID" value="PPK66142.1"/>
    <property type="molecule type" value="Genomic_DNA"/>
</dbReference>
<dbReference type="InterPro" id="IPR027417">
    <property type="entry name" value="P-loop_NTPase"/>
</dbReference>
<feature type="compositionally biased region" description="Gly residues" evidence="3">
    <location>
        <begin position="255"/>
        <end position="269"/>
    </location>
</feature>
<proteinExistence type="predicted"/>
<keyword evidence="6" id="KW-1185">Reference proteome</keyword>
<protein>
    <submittedName>
        <fullName evidence="5">FtsK/SpoIIIE family protein</fullName>
    </submittedName>
</protein>